<dbReference type="PANTHER" id="PTHR13379">
    <property type="entry name" value="UNCHARACTERIZED DUF1308"/>
    <property type="match status" value="1"/>
</dbReference>
<gene>
    <name evidence="2" type="ORF">UVI_02038870</name>
</gene>
<evidence type="ECO:0000313" key="2">
    <source>
        <dbReference type="EMBL" id="GAO17367.1"/>
    </source>
</evidence>
<reference evidence="3" key="1">
    <citation type="journal article" date="2016" name="Genome Announc.">
        <title>Genome sequence of Ustilaginoidea virens IPU010, a rice pathogenic fungus causing false smut.</title>
        <authorList>
            <person name="Kumagai T."/>
            <person name="Ishii T."/>
            <person name="Terai G."/>
            <person name="Umemura M."/>
            <person name="Machida M."/>
            <person name="Asai K."/>
        </authorList>
    </citation>
    <scope>NUCLEOTIDE SEQUENCE [LARGE SCALE GENOMIC DNA]</scope>
    <source>
        <strain evidence="3">IPU010</strain>
    </source>
</reference>
<feature type="compositionally biased region" description="Basic and acidic residues" evidence="1">
    <location>
        <begin position="534"/>
        <end position="555"/>
    </location>
</feature>
<organism evidence="2 3">
    <name type="scientific">Ustilaginoidea virens</name>
    <name type="common">Rice false smut fungus</name>
    <name type="synonym">Villosiclava virens</name>
    <dbReference type="NCBI Taxonomy" id="1159556"/>
    <lineage>
        <taxon>Eukaryota</taxon>
        <taxon>Fungi</taxon>
        <taxon>Dikarya</taxon>
        <taxon>Ascomycota</taxon>
        <taxon>Pezizomycotina</taxon>
        <taxon>Sordariomycetes</taxon>
        <taxon>Hypocreomycetidae</taxon>
        <taxon>Hypocreales</taxon>
        <taxon>Clavicipitaceae</taxon>
        <taxon>Ustilaginoidea</taxon>
    </lineage>
</organism>
<name>A0A1B5L1Q8_USTVR</name>
<proteinExistence type="predicted"/>
<feature type="compositionally biased region" description="Gly residues" evidence="1">
    <location>
        <begin position="591"/>
        <end position="613"/>
    </location>
</feature>
<evidence type="ECO:0000256" key="1">
    <source>
        <dbReference type="SAM" id="MobiDB-lite"/>
    </source>
</evidence>
<comment type="caution">
    <text evidence="2">The sequence shown here is derived from an EMBL/GenBank/DDBJ whole genome shotgun (WGS) entry which is preliminary data.</text>
</comment>
<dbReference type="AlphaFoldDB" id="A0A1B5L1Q8"/>
<feature type="region of interest" description="Disordered" evidence="1">
    <location>
        <begin position="1"/>
        <end position="29"/>
    </location>
</feature>
<dbReference type="PANTHER" id="PTHR13379:SF0">
    <property type="entry name" value="UPF0415 PROTEIN C7ORF25"/>
    <property type="match status" value="1"/>
</dbReference>
<feature type="region of interest" description="Disordered" evidence="1">
    <location>
        <begin position="533"/>
        <end position="571"/>
    </location>
</feature>
<feature type="region of interest" description="Disordered" evidence="1">
    <location>
        <begin position="585"/>
        <end position="616"/>
    </location>
</feature>
<accession>A0A1B5L1Q8</accession>
<dbReference type="EMBL" id="BBTG02000021">
    <property type="protein sequence ID" value="GAO17367.1"/>
    <property type="molecule type" value="Genomic_DNA"/>
</dbReference>
<evidence type="ECO:0000313" key="3">
    <source>
        <dbReference type="Proteomes" id="UP000054053"/>
    </source>
</evidence>
<protein>
    <submittedName>
        <fullName evidence="2">Uncharacterized protein</fullName>
    </submittedName>
</protein>
<sequence>MTANDENDGTAATRGSACRGTSTHASGGTCLENATQHQRKLLVSARTALSISQSYVAEVEVLLEELSAGVETPHTTGLPTFLHNGKKNQSALQDLIRRLSASVLSKDSLQRIERKLDVCSVEVSQASTHWDVLKRCHSLVAVNRTFQGSARASRDQEIASMPNLSSRQKELAHRVMKQQAKVEAHVVRGGAEWIAVRFVQQDRLARQMADGGWGWGEHRSGDVVDEGEWGDVPLAKQVRRLVAATRVNRRGCPLPRLRIVLPNIGRDSPDVAVLLDQLGRLDPSVEVVIEDGQGSFLGNPPPAVDVAVRNLLGNELDGLTETLNVDLSILIDLVSDITHSRLEPRPWQAQSTRAQMADEMTGRCLMTQVLYPVLAGRALVCTREAAEHFHRVLSTVGTASERERGKLLVPLESAPGGTLARARFRELSAHALPDTVQIPVRVLADTWTQASIEGRCEELGLPGVARYVASHGGFKRAKLSIFMYGWASGNVTLTSNKEIGGQIRTLVERFRQSDDECGPAIWVVDVTRNLVGNEGHKPADGRHDGGGRASQDRGGARAGGGDGRGEEDDGARADFDVARGNAGAAAAVDGPGEGGGGGPDGAGRAPGEGGQDGDGLCAAPGRGFLLRKRVGRGDGGQGDGKAEHLRRAHGCWGDGGDKGVSVKTTRRIKMMRR</sequence>
<dbReference type="Proteomes" id="UP000054053">
    <property type="component" value="Unassembled WGS sequence"/>
</dbReference>
<feature type="compositionally biased region" description="Polar residues" evidence="1">
    <location>
        <begin position="19"/>
        <end position="29"/>
    </location>
</feature>